<protein>
    <submittedName>
        <fullName evidence="1">Uncharacterized protein</fullName>
    </submittedName>
</protein>
<sequence>CSYASTATTRPGPGSAARWWARRSRWRWPPRRASYRTVAGTGCGCPPPSSRVMPSTPNPRCSTSPACRGLSPKARVVGC</sequence>
<dbReference type="EMBL" id="CADCUT010000177">
    <property type="protein sequence ID" value="CAA9427283.1"/>
    <property type="molecule type" value="Genomic_DNA"/>
</dbReference>
<evidence type="ECO:0000313" key="1">
    <source>
        <dbReference type="EMBL" id="CAA9427283.1"/>
    </source>
</evidence>
<feature type="non-terminal residue" evidence="1">
    <location>
        <position position="79"/>
    </location>
</feature>
<organism evidence="1">
    <name type="scientific">uncultured Rubrobacteraceae bacterium</name>
    <dbReference type="NCBI Taxonomy" id="349277"/>
    <lineage>
        <taxon>Bacteria</taxon>
        <taxon>Bacillati</taxon>
        <taxon>Actinomycetota</taxon>
        <taxon>Rubrobacteria</taxon>
        <taxon>Rubrobacterales</taxon>
        <taxon>Rubrobacteraceae</taxon>
        <taxon>environmental samples</taxon>
    </lineage>
</organism>
<name>A0A6J4PW67_9ACTN</name>
<feature type="non-terminal residue" evidence="1">
    <location>
        <position position="1"/>
    </location>
</feature>
<accession>A0A6J4PW67</accession>
<reference evidence="1" key="1">
    <citation type="submission" date="2020-02" db="EMBL/GenBank/DDBJ databases">
        <authorList>
            <person name="Meier V. D."/>
        </authorList>
    </citation>
    <scope>NUCLEOTIDE SEQUENCE</scope>
    <source>
        <strain evidence="1">AVDCRST_MAG03</strain>
    </source>
</reference>
<proteinExistence type="predicted"/>
<gene>
    <name evidence="1" type="ORF">AVDCRST_MAG03-2994</name>
</gene>
<dbReference type="AlphaFoldDB" id="A0A6J4PW67"/>